<dbReference type="NCBIfam" id="TIGR01031">
    <property type="entry name" value="rpmF_bact"/>
    <property type="match status" value="1"/>
</dbReference>
<keyword evidence="2 5" id="KW-0689">Ribosomal protein</keyword>
<evidence type="ECO:0000256" key="4">
    <source>
        <dbReference type="ARBA" id="ARBA00035178"/>
    </source>
</evidence>
<dbReference type="PANTHER" id="PTHR35534:SF1">
    <property type="entry name" value="LARGE RIBOSOMAL SUBUNIT PROTEIN BL32"/>
    <property type="match status" value="1"/>
</dbReference>
<evidence type="ECO:0000256" key="5">
    <source>
        <dbReference type="HAMAP-Rule" id="MF_00340"/>
    </source>
</evidence>
<dbReference type="EMBL" id="QZJZ01000094">
    <property type="protein sequence ID" value="RJP56501.1"/>
    <property type="molecule type" value="Genomic_DNA"/>
</dbReference>
<dbReference type="InterPro" id="IPR044957">
    <property type="entry name" value="Ribosomal_bL32_bact"/>
</dbReference>
<evidence type="ECO:0000256" key="3">
    <source>
        <dbReference type="ARBA" id="ARBA00023274"/>
    </source>
</evidence>
<evidence type="ECO:0000313" key="6">
    <source>
        <dbReference type="EMBL" id="RJP56501.1"/>
    </source>
</evidence>
<dbReference type="InterPro" id="IPR002677">
    <property type="entry name" value="Ribosomal_bL32"/>
</dbReference>
<dbReference type="Proteomes" id="UP000266426">
    <property type="component" value="Unassembled WGS sequence"/>
</dbReference>
<dbReference type="HAMAP" id="MF_00340">
    <property type="entry name" value="Ribosomal_bL32"/>
    <property type="match status" value="1"/>
</dbReference>
<comment type="caution">
    <text evidence="6">The sequence shown here is derived from an EMBL/GenBank/DDBJ whole genome shotgun (WGS) entry which is preliminary data.</text>
</comment>
<dbReference type="AlphaFoldDB" id="A0A3A4R4U5"/>
<dbReference type="PANTHER" id="PTHR35534">
    <property type="entry name" value="50S RIBOSOMAL PROTEIN L32"/>
    <property type="match status" value="1"/>
</dbReference>
<evidence type="ECO:0000313" key="7">
    <source>
        <dbReference type="Proteomes" id="UP000266426"/>
    </source>
</evidence>
<dbReference type="Pfam" id="PF01783">
    <property type="entry name" value="Ribosomal_L32p"/>
    <property type="match status" value="1"/>
</dbReference>
<name>A0A3A4R4U5_9BACT</name>
<evidence type="ECO:0000256" key="2">
    <source>
        <dbReference type="ARBA" id="ARBA00022980"/>
    </source>
</evidence>
<accession>A0A3A4R4U5</accession>
<proteinExistence type="inferred from homology"/>
<dbReference type="GO" id="GO:0015934">
    <property type="term" value="C:large ribosomal subunit"/>
    <property type="evidence" value="ECO:0007669"/>
    <property type="project" value="InterPro"/>
</dbReference>
<comment type="similarity">
    <text evidence="1 5">Belongs to the bacterial ribosomal protein bL32 family.</text>
</comment>
<organism evidence="6 7">
    <name type="scientific">Candidatus Auribacter fodinae</name>
    <dbReference type="NCBI Taxonomy" id="2093366"/>
    <lineage>
        <taxon>Bacteria</taxon>
        <taxon>Pseudomonadati</taxon>
        <taxon>Candidatus Auribacterota</taxon>
        <taxon>Candidatus Auribacteria</taxon>
        <taxon>Candidatus Auribacterales</taxon>
        <taxon>Candidatus Auribacteraceae</taxon>
        <taxon>Candidatus Auribacter</taxon>
    </lineage>
</organism>
<keyword evidence="3 5" id="KW-0687">Ribonucleoprotein</keyword>
<protein>
    <recommendedName>
        <fullName evidence="4 5">Large ribosomal subunit protein bL32</fullName>
    </recommendedName>
</protein>
<dbReference type="GO" id="GO:0003735">
    <property type="term" value="F:structural constituent of ribosome"/>
    <property type="evidence" value="ECO:0007669"/>
    <property type="project" value="InterPro"/>
</dbReference>
<reference evidence="6 7" key="1">
    <citation type="journal article" date="2017" name="ISME J.">
        <title>Energy and carbon metabolisms in a deep terrestrial subsurface fluid microbial community.</title>
        <authorList>
            <person name="Momper L."/>
            <person name="Jungbluth S.P."/>
            <person name="Lee M.D."/>
            <person name="Amend J.P."/>
        </authorList>
    </citation>
    <scope>NUCLEOTIDE SEQUENCE [LARGE SCALE GENOMIC DNA]</scope>
    <source>
        <strain evidence="6">SURF_26</strain>
    </source>
</reference>
<evidence type="ECO:0000256" key="1">
    <source>
        <dbReference type="ARBA" id="ARBA00008560"/>
    </source>
</evidence>
<dbReference type="SUPFAM" id="SSF57829">
    <property type="entry name" value="Zn-binding ribosomal proteins"/>
    <property type="match status" value="1"/>
</dbReference>
<gene>
    <name evidence="5" type="primary">rpmF</name>
    <name evidence="6" type="ORF">C4541_12280</name>
</gene>
<dbReference type="InterPro" id="IPR011332">
    <property type="entry name" value="Ribosomal_zn-bd"/>
</dbReference>
<sequence>MANPKKRMSKCRTHTRRSHDRLDMPAVVSCDNCGQPKLPHRICPECGYYGKKQIVEVEEGV</sequence>
<dbReference type="GO" id="GO:0006412">
    <property type="term" value="P:translation"/>
    <property type="evidence" value="ECO:0007669"/>
    <property type="project" value="UniProtKB-UniRule"/>
</dbReference>